<dbReference type="RefSeq" id="YP_010110529.1">
    <property type="nucleotide sequence ID" value="NC_055872.1"/>
</dbReference>
<sequence length="670" mass="73363">MKNKKTKSGKRKLPKYELGSVGTIAAKPQFVTVNNNDIYSTLPTTVSTDLLNNVNSSKVNRPNASQISNTISSGLGMLGDMVSSMNTNVSTGHEQDVDKIRNSINFQGQSVSNANNQWASAFESANLMNTYQPAYIDRSGTNYSNYSGGDASSAIGDTLSSAASGAAAGSIVPGIGTAIGAGVGALVGGIKSLFNRKKIRKQVKQRRQEVAEAEAAEAERRAAAEKQSELNLTNVSHQRFNALNDDYTQTTTFAKGGIVGIPNAIVDHGEVLRTPDGSLDVITEGSSRITDNVLANLPAGTQILSDRLKMPNTGMSFAEKGRQLVKSVEKSQKQYDKTGDRFAKASLELNKANAQKEFDNLLAIQEYMKTNSRQNKKQKGYADGTQGTIPQINVYGKRKKRIPQLDINNEFIPVLPNMITPDMADVTLPTSPLNTQGVDISDENNNKVGNWFKNNWSTLLGNAAALTPTLYNTIKGFGSYGTVDPYYVNGSRFYNALGNQAIRKMANRRYNIQPELEENRVQTNIGRYNTRKYNTNTGANLASDVALVAGRMRADANAWAKKNNMDNQYLADEAQMMANIGAQNANAERFAYSNNMNERRYAQDYNARSKANRDNMLATGLTQLSDYAQNAMLMRNQRNRDMSGLDLWRLFASLGMSDSNIKEILNSYGK</sequence>
<dbReference type="KEGG" id="vg:65128842"/>
<keyword evidence="3" id="KW-1185">Reference proteome</keyword>
<evidence type="ECO:0000313" key="2">
    <source>
        <dbReference type="EMBL" id="QOR58371.1"/>
    </source>
</evidence>
<protein>
    <submittedName>
        <fullName evidence="2">Uncharacterized protein</fullName>
    </submittedName>
</protein>
<dbReference type="GeneID" id="65128842"/>
<dbReference type="Proteomes" id="UP000594051">
    <property type="component" value="Segment"/>
</dbReference>
<evidence type="ECO:0000313" key="3">
    <source>
        <dbReference type="Proteomes" id="UP000594051"/>
    </source>
</evidence>
<reference evidence="2 3" key="1">
    <citation type="submission" date="2020-07" db="EMBL/GenBank/DDBJ databases">
        <title>Taxonomic proposal: Crassvirales, a new order of highly abundant and diverse bacterial viruses.</title>
        <authorList>
            <person name="Shkoporov A.N."/>
            <person name="Stockdale S.R."/>
            <person name="Guerin E."/>
            <person name="Ross R.P."/>
            <person name="Hill C."/>
        </authorList>
    </citation>
    <scope>NUCLEOTIDE SEQUENCE [LARGE SCALE GENOMIC DNA]</scope>
</reference>
<organism evidence="2 3">
    <name type="scientific">uncultured phage cr118_1</name>
    <dbReference type="NCBI Taxonomy" id="2772063"/>
    <lineage>
        <taxon>Viruses</taxon>
        <taxon>Duplodnaviria</taxon>
        <taxon>Heunggongvirae</taxon>
        <taxon>Uroviricota</taxon>
        <taxon>Caudoviricetes</taxon>
        <taxon>Crassvirales</taxon>
        <taxon>Suoliviridae</taxon>
        <taxon>Uncouvirinae</taxon>
        <taxon>Besingivirus</taxon>
        <taxon>Besingivirus coli</taxon>
    </lineage>
</organism>
<accession>A0A7M1RWY7</accession>
<keyword evidence="1" id="KW-0175">Coiled coil</keyword>
<feature type="coiled-coil region" evidence="1">
    <location>
        <begin position="196"/>
        <end position="233"/>
    </location>
</feature>
<name>A0A7M1RWY7_9CAUD</name>
<proteinExistence type="predicted"/>
<evidence type="ECO:0000256" key="1">
    <source>
        <dbReference type="SAM" id="Coils"/>
    </source>
</evidence>
<dbReference type="EMBL" id="MT774379">
    <property type="protein sequence ID" value="QOR58371.1"/>
    <property type="molecule type" value="Genomic_DNA"/>
</dbReference>